<dbReference type="Pfam" id="PF07715">
    <property type="entry name" value="Plug"/>
    <property type="match status" value="1"/>
</dbReference>
<evidence type="ECO:0000259" key="7">
    <source>
        <dbReference type="Pfam" id="PF07715"/>
    </source>
</evidence>
<dbReference type="InterPro" id="IPR037066">
    <property type="entry name" value="Plug_dom_sf"/>
</dbReference>
<keyword evidence="5" id="KW-0472">Membrane</keyword>
<evidence type="ECO:0000256" key="5">
    <source>
        <dbReference type="ARBA" id="ARBA00023136"/>
    </source>
</evidence>
<proteinExistence type="predicted"/>
<sequence>MLSPRSVSYLIPLLLIAGPPLRGQTSTTGAVTGLVCDTRGTPLAGARVRATSSQIQRTTTSDQKGGFHLPLLNPGDWILEITLAGHSTLSLPLTVTTNNVHPVKVKMAPLGQARVEVLAATLQVDLSANTQGSSFTAPDLERLPTGRDLSDMLMLGPGVEDSGFTNTGATNWNGNPSVSGASSLENQYLLDGLLTNDFRTGFQGAVVPKDWIEQVEVQTGGFAPEYSALGGIVVAVTKQGTNTFAGSLAYTSTIPQLQARANYNPAEGQLKPNDPQRTWDSTFTVGGPLLKGRLYFFLGGYFNRVEPDPASVTPNNQGFRSDPPKDDTRNLYGKVNWFPHLDHQLILVLQDRNRDQSQDHRYPSPNGTAQLGRSIHDRTRNVNLNWDWSISPSMVLAVKAGRSQFDLKRRPTDGTEVRVNDLMYYSPLGPWGSQPLPPSTLPGSGFQYGGFGPYNLNNAITTRQVRADFTWLLDGHAIKAGVSRVMPEWISQGQTTGGYAVNIYQFNSGPNQYQFRGLRRIFSSGDSRATGDYSALYLQDTWEIRPGFHLMYGLRYEGQEQRDNQGSTFFKFTRAKDVTQPRIGFTWDLQGDGRSKLSGSYGRYYEQIPLNPVMSTGGGGVNLWENYSPASASYDLTTRAWAITGPPDGIPGFDPRPTFDIGAFWGTRPPIAEGIQLPQRDEYTFGYDHQFASGWLTGVHLRWRKLTHVIEDSVPTDRDGKPIDGKGFSILWNPKSGATVRWRNNALHRDPGALNVWVNDVFPTAYNLYRAIDFTLAKRGPDYSLELSYTRSRFEGSYEGLAVQFQASANLSVTYDYWPYVGVGLLPLDHTHSLKLLATKSLPLFGHTFTVGTFTRLVSGIPSTDWDDTNNFGGYNGAVHPIDGRYGNHGRMPTQVVCDLILRYELRFSRVKVTPSLNVFNLFNQRTVVGVDESKAWGEYSYPEGNPNWRQPWAWLTGRNLSWGLSLTF</sequence>
<evidence type="ECO:0000256" key="4">
    <source>
        <dbReference type="ARBA" id="ARBA00022692"/>
    </source>
</evidence>
<organism evidence="9 10">
    <name type="scientific">Geothrix edaphica</name>
    <dbReference type="NCBI Taxonomy" id="2927976"/>
    <lineage>
        <taxon>Bacteria</taxon>
        <taxon>Pseudomonadati</taxon>
        <taxon>Acidobacteriota</taxon>
        <taxon>Holophagae</taxon>
        <taxon>Holophagales</taxon>
        <taxon>Holophagaceae</taxon>
        <taxon>Geothrix</taxon>
    </lineage>
</organism>
<keyword evidence="4" id="KW-0812">Transmembrane</keyword>
<dbReference type="RefSeq" id="WP_285609328.1">
    <property type="nucleotide sequence ID" value="NZ_BSDC01000003.1"/>
</dbReference>
<dbReference type="EMBL" id="BSDC01000003">
    <property type="protein sequence ID" value="GLH67861.1"/>
    <property type="molecule type" value="Genomic_DNA"/>
</dbReference>
<keyword evidence="10" id="KW-1185">Reference proteome</keyword>
<dbReference type="Pfam" id="PF25183">
    <property type="entry name" value="OMP_b-brl_4"/>
    <property type="match status" value="1"/>
</dbReference>
<dbReference type="InterPro" id="IPR008969">
    <property type="entry name" value="CarboxyPept-like_regulatory"/>
</dbReference>
<evidence type="ECO:0000313" key="10">
    <source>
        <dbReference type="Proteomes" id="UP001165044"/>
    </source>
</evidence>
<evidence type="ECO:0000256" key="2">
    <source>
        <dbReference type="ARBA" id="ARBA00022448"/>
    </source>
</evidence>
<accession>A0ABQ5PZP5</accession>
<evidence type="ECO:0000256" key="3">
    <source>
        <dbReference type="ARBA" id="ARBA00022452"/>
    </source>
</evidence>
<comment type="subcellular location">
    <subcellularLocation>
        <location evidence="1">Cell outer membrane</location>
        <topology evidence="1">Multi-pass membrane protein</topology>
    </subcellularLocation>
</comment>
<evidence type="ECO:0000259" key="8">
    <source>
        <dbReference type="Pfam" id="PF25183"/>
    </source>
</evidence>
<evidence type="ECO:0000256" key="1">
    <source>
        <dbReference type="ARBA" id="ARBA00004571"/>
    </source>
</evidence>
<dbReference type="Proteomes" id="UP001165044">
    <property type="component" value="Unassembled WGS sequence"/>
</dbReference>
<name>A0ABQ5PZP5_9BACT</name>
<evidence type="ECO:0000313" key="9">
    <source>
        <dbReference type="EMBL" id="GLH67861.1"/>
    </source>
</evidence>
<dbReference type="SUPFAM" id="SSF49464">
    <property type="entry name" value="Carboxypeptidase regulatory domain-like"/>
    <property type="match status" value="1"/>
</dbReference>
<gene>
    <name evidence="9" type="ORF">GETHED_22250</name>
</gene>
<dbReference type="Gene3D" id="2.40.170.20">
    <property type="entry name" value="TonB-dependent receptor, beta-barrel domain"/>
    <property type="match status" value="1"/>
</dbReference>
<dbReference type="InterPro" id="IPR036942">
    <property type="entry name" value="Beta-barrel_TonB_sf"/>
</dbReference>
<keyword evidence="2" id="KW-0813">Transport</keyword>
<dbReference type="InterPro" id="IPR039426">
    <property type="entry name" value="TonB-dep_rcpt-like"/>
</dbReference>
<dbReference type="PANTHER" id="PTHR30069:SF46">
    <property type="entry name" value="OAR PROTEIN"/>
    <property type="match status" value="1"/>
</dbReference>
<keyword evidence="6" id="KW-0998">Cell outer membrane</keyword>
<dbReference type="Gene3D" id="2.60.40.1120">
    <property type="entry name" value="Carboxypeptidase-like, regulatory domain"/>
    <property type="match status" value="1"/>
</dbReference>
<evidence type="ECO:0000256" key="6">
    <source>
        <dbReference type="ARBA" id="ARBA00023237"/>
    </source>
</evidence>
<dbReference type="PANTHER" id="PTHR30069">
    <property type="entry name" value="TONB-DEPENDENT OUTER MEMBRANE RECEPTOR"/>
    <property type="match status" value="1"/>
</dbReference>
<reference evidence="9" key="1">
    <citation type="journal article" date="2023" name="Antonie Van Leeuwenhoek">
        <title>Mesoterricola silvestris gen. nov., sp. nov., Mesoterricola sediminis sp. nov., Geothrix oryzae sp. nov., Geothrix edaphica sp. nov., Geothrix rubra sp. nov., and Geothrix limicola sp. nov., six novel members of Acidobacteriota isolated from soils.</title>
        <authorList>
            <person name="Itoh H."/>
            <person name="Sugisawa Y."/>
            <person name="Mise K."/>
            <person name="Xu Z."/>
            <person name="Kuniyasu M."/>
            <person name="Ushijima N."/>
            <person name="Kawano K."/>
            <person name="Kobayashi E."/>
            <person name="Shiratori Y."/>
            <person name="Masuda Y."/>
            <person name="Senoo K."/>
        </authorList>
    </citation>
    <scope>NUCLEOTIDE SEQUENCE</scope>
    <source>
        <strain evidence="9">Red802</strain>
    </source>
</reference>
<feature type="domain" description="TonB-dependent receptor plug" evidence="7">
    <location>
        <begin position="133"/>
        <end position="231"/>
    </location>
</feature>
<comment type="caution">
    <text evidence="9">The sequence shown here is derived from an EMBL/GenBank/DDBJ whole genome shotgun (WGS) entry which is preliminary data.</text>
</comment>
<dbReference type="InterPro" id="IPR057601">
    <property type="entry name" value="Oar-like_b-barrel"/>
</dbReference>
<feature type="domain" description="TonB-dependent transporter Oar-like beta-barrel" evidence="8">
    <location>
        <begin position="307"/>
        <end position="859"/>
    </location>
</feature>
<protein>
    <recommendedName>
        <fullName evidence="11">TonB-dependent receptor</fullName>
    </recommendedName>
</protein>
<dbReference type="Gene3D" id="2.170.130.10">
    <property type="entry name" value="TonB-dependent receptor, plug domain"/>
    <property type="match status" value="1"/>
</dbReference>
<evidence type="ECO:0008006" key="11">
    <source>
        <dbReference type="Google" id="ProtNLM"/>
    </source>
</evidence>
<dbReference type="Pfam" id="PF13620">
    <property type="entry name" value="CarboxypepD_reg"/>
    <property type="match status" value="1"/>
</dbReference>
<keyword evidence="3" id="KW-1134">Transmembrane beta strand</keyword>
<dbReference type="SUPFAM" id="SSF56935">
    <property type="entry name" value="Porins"/>
    <property type="match status" value="1"/>
</dbReference>
<dbReference type="InterPro" id="IPR012910">
    <property type="entry name" value="Plug_dom"/>
</dbReference>